<dbReference type="InterPro" id="IPR045518">
    <property type="entry name" value="2EXR"/>
</dbReference>
<dbReference type="AlphaFoldDB" id="A0A194XT54"/>
<organism evidence="2 3">
    <name type="scientific">Mollisia scopiformis</name>
    <name type="common">Conifer needle endophyte fungus</name>
    <name type="synonym">Phialocephala scopiformis</name>
    <dbReference type="NCBI Taxonomy" id="149040"/>
    <lineage>
        <taxon>Eukaryota</taxon>
        <taxon>Fungi</taxon>
        <taxon>Dikarya</taxon>
        <taxon>Ascomycota</taxon>
        <taxon>Pezizomycotina</taxon>
        <taxon>Leotiomycetes</taxon>
        <taxon>Helotiales</taxon>
        <taxon>Mollisiaceae</taxon>
        <taxon>Mollisia</taxon>
    </lineage>
</organism>
<gene>
    <name evidence="2" type="ORF">LY89DRAFT_663918</name>
</gene>
<accession>A0A194XT54</accession>
<name>A0A194XT54_MOLSC</name>
<evidence type="ECO:0000313" key="2">
    <source>
        <dbReference type="EMBL" id="KUJ23490.1"/>
    </source>
</evidence>
<dbReference type="PANTHER" id="PTHR35910">
    <property type="entry name" value="2EXR DOMAIN-CONTAINING PROTEIN"/>
    <property type="match status" value="1"/>
</dbReference>
<dbReference type="EMBL" id="KQ947405">
    <property type="protein sequence ID" value="KUJ23490.1"/>
    <property type="molecule type" value="Genomic_DNA"/>
</dbReference>
<reference evidence="2 3" key="1">
    <citation type="submission" date="2015-10" db="EMBL/GenBank/DDBJ databases">
        <title>Full genome of DAOMC 229536 Phialocephala scopiformis, a fungal endophyte of spruce producing the potent anti-insectan compound rugulosin.</title>
        <authorList>
            <consortium name="DOE Joint Genome Institute"/>
            <person name="Walker A.K."/>
            <person name="Frasz S.L."/>
            <person name="Seifert K.A."/>
            <person name="Miller J.D."/>
            <person name="Mondo S.J."/>
            <person name="Labutti K."/>
            <person name="Lipzen A."/>
            <person name="Dockter R."/>
            <person name="Kennedy M."/>
            <person name="Grigoriev I.V."/>
            <person name="Spatafora J.W."/>
        </authorList>
    </citation>
    <scope>NUCLEOTIDE SEQUENCE [LARGE SCALE GENOMIC DNA]</scope>
    <source>
        <strain evidence="2 3">CBS 120377</strain>
    </source>
</reference>
<dbReference type="InParanoid" id="A0A194XT54"/>
<evidence type="ECO:0000259" key="1">
    <source>
        <dbReference type="Pfam" id="PF20150"/>
    </source>
</evidence>
<evidence type="ECO:0000313" key="3">
    <source>
        <dbReference type="Proteomes" id="UP000070700"/>
    </source>
</evidence>
<sequence>MASTFHSFGRLPVELRFHIWNDAFPLFPRIFELVSHDEEPGDHPATGVSLPNCNLRVNRSPTLLLVNRKARAELLPRYSLNFNPRVPGPFVGFCPSIDMLYLTFPGSGPSRNSTSNVFRNAFGNDYDSFKCSVKYLFGLPLFWPTFLFFDGTEQLSAMENLKAFVLLHDGPNAIVSEVSHDAGFGFKTKLKGISGIKDRLMRKELKELIAVHIEARAAFK</sequence>
<dbReference type="Pfam" id="PF20150">
    <property type="entry name" value="2EXR"/>
    <property type="match status" value="1"/>
</dbReference>
<dbReference type="OrthoDB" id="3556980at2759"/>
<dbReference type="RefSeq" id="XP_018077845.1">
    <property type="nucleotide sequence ID" value="XM_018212736.1"/>
</dbReference>
<dbReference type="Proteomes" id="UP000070700">
    <property type="component" value="Unassembled WGS sequence"/>
</dbReference>
<dbReference type="KEGG" id="psco:LY89DRAFT_663918"/>
<proteinExistence type="predicted"/>
<keyword evidence="3" id="KW-1185">Reference proteome</keyword>
<protein>
    <recommendedName>
        <fullName evidence="1">2EXR domain-containing protein</fullName>
    </recommendedName>
</protein>
<dbReference type="GeneID" id="28822462"/>
<feature type="domain" description="2EXR" evidence="1">
    <location>
        <begin position="5"/>
        <end position="100"/>
    </location>
</feature>
<dbReference type="PANTHER" id="PTHR35910:SF1">
    <property type="entry name" value="2EXR DOMAIN-CONTAINING PROTEIN"/>
    <property type="match status" value="1"/>
</dbReference>